<feature type="region of interest" description="Disordered" evidence="1">
    <location>
        <begin position="2181"/>
        <end position="2201"/>
    </location>
</feature>
<evidence type="ECO:0000313" key="4">
    <source>
        <dbReference type="Proteomes" id="UP001231124"/>
    </source>
</evidence>
<organism evidence="3 4">
    <name type="scientific">Methylobacterium aerolatum</name>
    <dbReference type="NCBI Taxonomy" id="418708"/>
    <lineage>
        <taxon>Bacteria</taxon>
        <taxon>Pseudomonadati</taxon>
        <taxon>Pseudomonadota</taxon>
        <taxon>Alphaproteobacteria</taxon>
        <taxon>Hyphomicrobiales</taxon>
        <taxon>Methylobacteriaceae</taxon>
        <taxon>Methylobacterium</taxon>
    </lineage>
</organism>
<accession>A0ABU0I3Q9</accession>
<evidence type="ECO:0000313" key="3">
    <source>
        <dbReference type="EMBL" id="MDQ0449241.1"/>
    </source>
</evidence>
<evidence type="ECO:0000259" key="2">
    <source>
        <dbReference type="SMART" id="SM00912"/>
    </source>
</evidence>
<feature type="region of interest" description="Disordered" evidence="1">
    <location>
        <begin position="2619"/>
        <end position="2641"/>
    </location>
</feature>
<name>A0ABU0I3Q9_9HYPH</name>
<dbReference type="InterPro" id="IPR011050">
    <property type="entry name" value="Pectin_lyase_fold/virulence"/>
</dbReference>
<comment type="caution">
    <text evidence="3">The sequence shown here is derived from an EMBL/GenBank/DDBJ whole genome shotgun (WGS) entry which is preliminary data.</text>
</comment>
<dbReference type="NCBIfam" id="TIGR01731">
    <property type="entry name" value="fil_hemag_20aa"/>
    <property type="match status" value="16"/>
</dbReference>
<dbReference type="EMBL" id="JAUSVP010000013">
    <property type="protein sequence ID" value="MDQ0449241.1"/>
    <property type="molecule type" value="Genomic_DNA"/>
</dbReference>
<dbReference type="SMART" id="SM00912">
    <property type="entry name" value="Haemagg_act"/>
    <property type="match status" value="1"/>
</dbReference>
<feature type="region of interest" description="Disordered" evidence="1">
    <location>
        <begin position="2444"/>
        <end position="2482"/>
    </location>
</feature>
<dbReference type="InterPro" id="IPR025157">
    <property type="entry name" value="Hemagglutinin_rpt"/>
</dbReference>
<dbReference type="Pfam" id="PF13332">
    <property type="entry name" value="Fil_haemagg_2"/>
    <property type="match status" value="5"/>
</dbReference>
<keyword evidence="4" id="KW-1185">Reference proteome</keyword>
<feature type="region of interest" description="Disordered" evidence="1">
    <location>
        <begin position="1"/>
        <end position="20"/>
    </location>
</feature>
<proteinExistence type="predicted"/>
<dbReference type="Proteomes" id="UP001231124">
    <property type="component" value="Unassembled WGS sequence"/>
</dbReference>
<dbReference type="InterPro" id="IPR010069">
    <property type="entry name" value="CdiA_FHA1_rpt"/>
</dbReference>
<dbReference type="NCBIfam" id="TIGR01901">
    <property type="entry name" value="adhes_NPXG"/>
    <property type="match status" value="1"/>
</dbReference>
<feature type="region of interest" description="Disordered" evidence="1">
    <location>
        <begin position="2359"/>
        <end position="2381"/>
    </location>
</feature>
<reference evidence="3 4" key="1">
    <citation type="submission" date="2023-07" db="EMBL/GenBank/DDBJ databases">
        <title>Genomic Encyclopedia of Type Strains, Phase IV (KMG-IV): sequencing the most valuable type-strain genomes for metagenomic binning, comparative biology and taxonomic classification.</title>
        <authorList>
            <person name="Goeker M."/>
        </authorList>
    </citation>
    <scope>NUCLEOTIDE SEQUENCE [LARGE SCALE GENOMIC DNA]</scope>
    <source>
        <strain evidence="3 4">DSM 19013</strain>
    </source>
</reference>
<feature type="domain" description="Filamentous haemagglutinin FhaB/tRNA nuclease CdiA-like TPS" evidence="2">
    <location>
        <begin position="69"/>
        <end position="190"/>
    </location>
</feature>
<dbReference type="SUPFAM" id="SSF51126">
    <property type="entry name" value="Pectin lyase-like"/>
    <property type="match status" value="1"/>
</dbReference>
<dbReference type="InterPro" id="IPR012334">
    <property type="entry name" value="Pectin_lyas_fold"/>
</dbReference>
<sequence>MTRPTSDHTAPPADLASPCGLPRPVRRAVSVVAALVLLVQPPLATLAQAQQIADPRAPIQFRPGVGVSGNGTPVIAITTPSFGGVSHNKFQRYDVDTRGVILNNSGVGGTSVIGGAVGANPNLAHSRPASVIVNEVTGTGTSTLNGPTEVFGGRADVVVANPNGVGCVGCTFINAGRVTLTTGVPSPDYTAGTVSYAVTVGTVSVGGAGLSGGNGETISRIDLIGRQLRLDGPVVAQGAVRLRAGAMTYDAAGDLATPLAGAAAVTGPAIASSAGGTIRAGTISVLSQDANLGIVLDGTLTALSGPIEIRSFGDLRMAASSSAGDLRVQADGAVTVTGRNEAVGRITVEGRSAIFAPGSLLIANDAIVAETLEDLSAKGTLVSGRDVSLTAAGALTASGTVSAYGRVAIEGDTVAAGDLQVGAAAIALAGQTSVRTDRSAFAAQGDVSVSGRAVTLGQGTGFEAGGRLAVDARDGLTLGTVLDNPNLDLAVGGRLTITATGGLVQDDLLLTLRDGLVNDGSLYGRVSTTLTAPEVVNGATGTVYGGDLTLGVGGPLTNLGRILSARTLGVTAAGLVRNDGTIATDGTLTLRAQGYTANSAQAVLAGQTADLLVTGAFATLGTVLGQTALTLQAASLTNGGVVAGGGTLTSLIVSGDLTNEGTLYGGGALTASAGNLTSPGHLYAAAGDLTLTATGAMTSGGDIIAAGVVTLKGDSFTADTSAQMSGSRITATVTKGFVSAGLAVAATDIVLAADTITLKDTASFNAPTVRFTSGGDLVNAGTVTGQASVTVTADGKLTNSGMIAGTSGRFTAGKDLANTGLINAIDGLTLSAGGPVVNRGSLMAQKGDLSLTVDSVVTSTGDIIAGGKLTLTATGFEATTSSARLGGADVVISLGTGRLLTLGQLISASGLDVKGGDLKNESGGRIAAAGLHLTLTGAATNGGRIESTGDIAITAASLSNGGSVLANGAGTLTLAGAFGNEGQIIFSRDGTVTAYSYSDGTGARLRARNLDLTVKAASTDAGEISAAGRLDLHAGSLDVRSGGTLSAGVAQLTVKGDASNSGSISTDDSLTMSLDGGLTNRGTITAKDLGLTVGTGIANSGRIEAAGTATASGSTLDNQTGARIGAGKISLELRSSASNAGTITASDTAAIKAASFTNRGSAGQVATLEAPGLAITVSGALSNGPYAAIRAASLADLHASTADLDLYGLNDEAKGLFAFGGDLGLEMTGQGFTVDAGRSLTVAQGRLALKVAGDLTVLGTIASQGDLTLITGSNLVVGSASSVGAQIFTRGNGELRATGNIINTASTIQASGGLSLMAGGTVTNTRTAQSVNTTVVRPSTHATKSRKKYADFTTTTTETSDAAQIVAGGNLIVQAGAIRNDASVIHAGGVLGLRATTVDNVSRQTGSYLRMYKVGGSVNLGRVYFQGWLNGPAETPALMEGDGGVRIVAGRLTNTGTITGPTVAIAAQVVVNGLAGPTVVTPTPHIGGSTIDLASQASGGSLTAATVKTAGGGVLGTGDTASGRVASARLSGGINAAINAPARTDTVSGIVYLHAAPLPGAGERGPDWILSQVGDSRRSAGLRVFADPTVEQGLIRQALVERTGRALLDPSYTNPEQQRQALYQGTVDYLKAHPEVHLGDTLSDAQKAAVTAPMLWYENRVIDGQTTLAPVLILPPGYTDRYAPSTGGQISGDDVFIAADRVTNTGNLLATGAMIIDAGTFLNERRVVDVGTGAVPQQVAQAGGMVSGSTVSIFTSGDLSDRGGSIVSGGDLTLLAGGNILIASQAVSTTAIAGGKNHWTVTSSTTQLGGTVAAGGQLVAVAGGSLAVQGSTIAAGGDAVLAAKGPVSITATEDSTATTAFARKGGLFASRTLRATQTDTTTHASDVSAGGALTIVSGSDLTVTASHLSAGDDLTVSAAGSVALQAGQDRHTSTVSATSGGLGLFGGGGTLDVWRTKRVGGAVDESTNAPTTLDAGGNVTVVAGQNLAVTGSAVVAGGVARLAAGHDLTIDPGTNRTLSVTQRSVAGVGIGASVDDSGVSTTAGYRSKSTTVAGDTTTAEASAIVGGTGVVITAGNDATLTATDIASGGDVTVAAGRNLSLLSQGQVSHSAVTRSRTVIGFTNEVSQNVSGAVNQLSGAVATAGSGHGGSGYQAIGAASGVMQATDGAMALTHPALSASATIGASHSQSRNDAQSDTQRPTTIQAAGSITLSAGRDAHLQGTQAQAGARLDVVAGRDLTIESAVSSGSSSQAASAWQVGAGLGGSVGLGGATVGFTANGAVSQSRGGSQSTTNGNAQLSAGTGLSLTSGRDTTVAGATIGAPDVAVTVGGDLTVASRQDTAQGGSTSFHASASVTIGVGTDPSSGSLSLGGGRSTSDRAWTDHQTTIHADDGLRIDVGGHTQVDGAVIASGTGNLSLSTGTLTVTDLQDHDRGSSLDVMVGANVTTGGSDGKGQPQPTTTPDGRPVGASISGQVADHDKEGVSRGTIGAGTITIRDPAHQTQDVASINRDPSQAQAVTKDTSSGVKFYGSDSSVREIASGFQGIREGINQVAAALGHGLGALPSSLSGVSKGDKLSSATEFRQELIDKGATPEAVDALFANPAFAEQFGAVVQAAARGTSEGWQSQSSDPNPPTDDQADPNALDVTVRLPALSVTAEQSNGEQLLTRMGQLADVVDSLPTWQVTAANLALQVALGGPLGPLKAYVASKIIDATVGDALASATTATSKAIFGFLSGRSWDDTGGNRSQATMQAGAMLAAGVLIASATGLAFGKISNVAGKASNAANAGRLADQLRNQSARSPFTKNGQLTADAVNSSKMIIQPSDLKNPAIPTGYGKYTTETFQSPSGDFQVHFYKNPTTGAVLYDLDYKAVYNKGVPGSP</sequence>
<gene>
    <name evidence="3" type="ORF">QO012_003758</name>
</gene>
<dbReference type="RefSeq" id="WP_238203947.1">
    <property type="nucleotide sequence ID" value="NZ_BPQE01000016.1"/>
</dbReference>
<dbReference type="Pfam" id="PF05860">
    <property type="entry name" value="TPS"/>
    <property type="match status" value="1"/>
</dbReference>
<evidence type="ECO:0000256" key="1">
    <source>
        <dbReference type="SAM" id="MobiDB-lite"/>
    </source>
</evidence>
<protein>
    <submittedName>
        <fullName evidence="3">Filamentous hemagglutinin family protein</fullName>
    </submittedName>
</protein>
<dbReference type="InterPro" id="IPR008638">
    <property type="entry name" value="FhaB/CdiA-like_TPS"/>
</dbReference>
<dbReference type="Gene3D" id="2.160.20.10">
    <property type="entry name" value="Single-stranded right-handed beta-helix, Pectin lyase-like"/>
    <property type="match status" value="1"/>
</dbReference>
<feature type="region of interest" description="Disordered" evidence="1">
    <location>
        <begin position="2280"/>
        <end position="2307"/>
    </location>
</feature>